<dbReference type="Pfam" id="PF07690">
    <property type="entry name" value="MFS_1"/>
    <property type="match status" value="1"/>
</dbReference>
<evidence type="ECO:0000256" key="2">
    <source>
        <dbReference type="ARBA" id="ARBA00022448"/>
    </source>
</evidence>
<keyword evidence="3" id="KW-1003">Cell membrane</keyword>
<dbReference type="PANTHER" id="PTHR42718">
    <property type="entry name" value="MAJOR FACILITATOR SUPERFAMILY MULTIDRUG TRANSPORTER MFSC"/>
    <property type="match status" value="1"/>
</dbReference>
<feature type="transmembrane region" description="Helical" evidence="7">
    <location>
        <begin position="273"/>
        <end position="296"/>
    </location>
</feature>
<feature type="transmembrane region" description="Helical" evidence="7">
    <location>
        <begin position="84"/>
        <end position="103"/>
    </location>
</feature>
<dbReference type="Proteomes" id="UP001595816">
    <property type="component" value="Unassembled WGS sequence"/>
</dbReference>
<dbReference type="InterPro" id="IPR004638">
    <property type="entry name" value="EmrB-like"/>
</dbReference>
<feature type="transmembrane region" description="Helical" evidence="7">
    <location>
        <begin position="336"/>
        <end position="355"/>
    </location>
</feature>
<dbReference type="Gene3D" id="1.20.1720.10">
    <property type="entry name" value="Multidrug resistance protein D"/>
    <property type="match status" value="1"/>
</dbReference>
<accession>A0ABV8LPK7</accession>
<comment type="caution">
    <text evidence="9">The sequence shown here is derived from an EMBL/GenBank/DDBJ whole genome shotgun (WGS) entry which is preliminary data.</text>
</comment>
<feature type="transmembrane region" description="Helical" evidence="7">
    <location>
        <begin position="203"/>
        <end position="223"/>
    </location>
</feature>
<keyword evidence="4 7" id="KW-0812">Transmembrane</keyword>
<evidence type="ECO:0000256" key="4">
    <source>
        <dbReference type="ARBA" id="ARBA00022692"/>
    </source>
</evidence>
<keyword evidence="2" id="KW-0813">Transport</keyword>
<sequence length="537" mass="55554">METQANTGHPRRWAILAVLVVSLLVVVLDNTVLNVALKNLADPVKGLGATQGQLEWAINSYTLVFAGMLFTFGVLADRMGRKKVLIVGLILFALTSLISAYAQNPGQLIAARAVMGLGGAAIMATTLPIITNVFDPRERARAIGIWAGAVGLGVALGPILAGALLERFWWGSIFMINLPIIAVGLLFVAMIVPDSRNPRPGRIDVPGVLLSILGLAALVYGIIDGGQAGFGEPSVWAWIAVGVVALAVFVWWENRTEHPSLDVKLFRDARFAAATSLVGLSFFAAMGVFFFMSFFLQLVRGYSPLQTGLLMLPFAAAQLIFAPLSASFVKRFGAKAVSAVGVTVVTLATAGYLLVDESSSILVVIGMFFAFGVGMANIMPPATDAIMASVPREKAGVGSAVNNTVRQVGGALGVAILGSVLSSVYRNGVDDTVAGLPKEVPAQAKDAISESVAGAHAVADQLAGTPLAGAANVLVKAADSAFVDAVHAAALGSVAVGIIGLIVVLGWLPGKAKPHTAAEAAEKAMTAERAVEAVEVG</sequence>
<dbReference type="Gene3D" id="1.20.1250.20">
    <property type="entry name" value="MFS general substrate transporter like domains"/>
    <property type="match status" value="1"/>
</dbReference>
<feature type="transmembrane region" description="Helical" evidence="7">
    <location>
        <begin position="142"/>
        <end position="162"/>
    </location>
</feature>
<evidence type="ECO:0000256" key="5">
    <source>
        <dbReference type="ARBA" id="ARBA00022989"/>
    </source>
</evidence>
<organism evidence="9 10">
    <name type="scientific">Hamadaea flava</name>
    <dbReference type="NCBI Taxonomy" id="1742688"/>
    <lineage>
        <taxon>Bacteria</taxon>
        <taxon>Bacillati</taxon>
        <taxon>Actinomycetota</taxon>
        <taxon>Actinomycetes</taxon>
        <taxon>Micromonosporales</taxon>
        <taxon>Micromonosporaceae</taxon>
        <taxon>Hamadaea</taxon>
    </lineage>
</organism>
<evidence type="ECO:0000256" key="7">
    <source>
        <dbReference type="SAM" id="Phobius"/>
    </source>
</evidence>
<dbReference type="SUPFAM" id="SSF103473">
    <property type="entry name" value="MFS general substrate transporter"/>
    <property type="match status" value="1"/>
</dbReference>
<dbReference type="InterPro" id="IPR011701">
    <property type="entry name" value="MFS"/>
</dbReference>
<reference evidence="10" key="1">
    <citation type="journal article" date="2019" name="Int. J. Syst. Evol. Microbiol.">
        <title>The Global Catalogue of Microorganisms (GCM) 10K type strain sequencing project: providing services to taxonomists for standard genome sequencing and annotation.</title>
        <authorList>
            <consortium name="The Broad Institute Genomics Platform"/>
            <consortium name="The Broad Institute Genome Sequencing Center for Infectious Disease"/>
            <person name="Wu L."/>
            <person name="Ma J."/>
        </authorList>
    </citation>
    <scope>NUCLEOTIDE SEQUENCE [LARGE SCALE GENOMIC DNA]</scope>
    <source>
        <strain evidence="10">CGMCC 4.7289</strain>
    </source>
</reference>
<evidence type="ECO:0000256" key="6">
    <source>
        <dbReference type="ARBA" id="ARBA00023136"/>
    </source>
</evidence>
<dbReference type="PANTHER" id="PTHR42718:SF42">
    <property type="entry name" value="EXPORT PROTEIN"/>
    <property type="match status" value="1"/>
</dbReference>
<keyword evidence="6 7" id="KW-0472">Membrane</keyword>
<feature type="transmembrane region" description="Helical" evidence="7">
    <location>
        <begin position="109"/>
        <end position="130"/>
    </location>
</feature>
<dbReference type="InterPro" id="IPR036259">
    <property type="entry name" value="MFS_trans_sf"/>
</dbReference>
<evidence type="ECO:0000313" key="9">
    <source>
        <dbReference type="EMBL" id="MFC4132960.1"/>
    </source>
</evidence>
<feature type="transmembrane region" description="Helical" evidence="7">
    <location>
        <begin position="168"/>
        <end position="191"/>
    </location>
</feature>
<feature type="domain" description="Major facilitator superfamily (MFS) profile" evidence="8">
    <location>
        <begin position="15"/>
        <end position="512"/>
    </location>
</feature>
<proteinExistence type="predicted"/>
<evidence type="ECO:0000256" key="3">
    <source>
        <dbReference type="ARBA" id="ARBA00022475"/>
    </source>
</evidence>
<evidence type="ECO:0000256" key="1">
    <source>
        <dbReference type="ARBA" id="ARBA00004651"/>
    </source>
</evidence>
<dbReference type="PROSITE" id="PS50850">
    <property type="entry name" value="MFS"/>
    <property type="match status" value="1"/>
</dbReference>
<feature type="transmembrane region" description="Helical" evidence="7">
    <location>
        <begin position="485"/>
        <end position="508"/>
    </location>
</feature>
<feature type="transmembrane region" description="Helical" evidence="7">
    <location>
        <begin position="56"/>
        <end position="77"/>
    </location>
</feature>
<name>A0ABV8LPK7_9ACTN</name>
<dbReference type="CDD" id="cd17321">
    <property type="entry name" value="MFS_MMR_MDR_like"/>
    <property type="match status" value="1"/>
</dbReference>
<dbReference type="RefSeq" id="WP_253752136.1">
    <property type="nucleotide sequence ID" value="NZ_JAMZDZ010000001.1"/>
</dbReference>
<feature type="transmembrane region" description="Helical" evidence="7">
    <location>
        <begin position="12"/>
        <end position="36"/>
    </location>
</feature>
<feature type="transmembrane region" description="Helical" evidence="7">
    <location>
        <begin position="361"/>
        <end position="379"/>
    </location>
</feature>
<gene>
    <name evidence="9" type="ORF">ACFOZ4_20305</name>
</gene>
<evidence type="ECO:0000313" key="10">
    <source>
        <dbReference type="Proteomes" id="UP001595816"/>
    </source>
</evidence>
<dbReference type="InterPro" id="IPR020846">
    <property type="entry name" value="MFS_dom"/>
</dbReference>
<keyword evidence="5 7" id="KW-1133">Transmembrane helix</keyword>
<comment type="subcellular location">
    <subcellularLocation>
        <location evidence="1">Cell membrane</location>
        <topology evidence="1">Multi-pass membrane protein</topology>
    </subcellularLocation>
</comment>
<keyword evidence="10" id="KW-1185">Reference proteome</keyword>
<feature type="transmembrane region" description="Helical" evidence="7">
    <location>
        <begin position="308"/>
        <end position="329"/>
    </location>
</feature>
<evidence type="ECO:0000259" key="8">
    <source>
        <dbReference type="PROSITE" id="PS50850"/>
    </source>
</evidence>
<dbReference type="PRINTS" id="PR01036">
    <property type="entry name" value="TCRTETB"/>
</dbReference>
<protein>
    <submittedName>
        <fullName evidence="9">MFS transporter</fullName>
    </submittedName>
</protein>
<feature type="transmembrane region" description="Helical" evidence="7">
    <location>
        <begin position="235"/>
        <end position="252"/>
    </location>
</feature>
<dbReference type="EMBL" id="JBHSAY010000009">
    <property type="protein sequence ID" value="MFC4132960.1"/>
    <property type="molecule type" value="Genomic_DNA"/>
</dbReference>
<dbReference type="NCBIfam" id="TIGR00711">
    <property type="entry name" value="efflux_EmrB"/>
    <property type="match status" value="1"/>
</dbReference>